<dbReference type="Proteomes" id="UP000006035">
    <property type="component" value="Unassembled WGS sequence"/>
</dbReference>
<comment type="caution">
    <text evidence="3">The sequence shown here is derived from an EMBL/GenBank/DDBJ whole genome shotgun (WGS) entry which is preliminary data.</text>
</comment>
<dbReference type="Gene3D" id="3.40.50.720">
    <property type="entry name" value="NAD(P)-binding Rossmann-like Domain"/>
    <property type="match status" value="1"/>
</dbReference>
<dbReference type="PANTHER" id="PTHR44196:SF1">
    <property type="entry name" value="DEHYDROGENASE_REDUCTASE SDR FAMILY MEMBER 7B"/>
    <property type="match status" value="1"/>
</dbReference>
<dbReference type="Pfam" id="PF00106">
    <property type="entry name" value="adh_short"/>
    <property type="match status" value="1"/>
</dbReference>
<evidence type="ECO:0000256" key="2">
    <source>
        <dbReference type="ARBA" id="ARBA00023002"/>
    </source>
</evidence>
<comment type="similarity">
    <text evidence="1">Belongs to the short-chain dehydrogenases/reductases (SDR) family.</text>
</comment>
<dbReference type="EMBL" id="AFTL01000012">
    <property type="protein sequence ID" value="EGS37365.1"/>
    <property type="molecule type" value="Genomic_DNA"/>
</dbReference>
<protein>
    <submittedName>
        <fullName evidence="3">Uncharacterized protein</fullName>
    </submittedName>
</protein>
<dbReference type="InterPro" id="IPR036291">
    <property type="entry name" value="NAD(P)-bd_dom_sf"/>
</dbReference>
<organism evidence="3 4">
    <name type="scientific">Limosilactobacillus oris F0423</name>
    <dbReference type="NCBI Taxonomy" id="944562"/>
    <lineage>
        <taxon>Bacteria</taxon>
        <taxon>Bacillati</taxon>
        <taxon>Bacillota</taxon>
        <taxon>Bacilli</taxon>
        <taxon>Lactobacillales</taxon>
        <taxon>Lactobacillaceae</taxon>
        <taxon>Limosilactobacillus</taxon>
    </lineage>
</organism>
<dbReference type="PANTHER" id="PTHR44196">
    <property type="entry name" value="DEHYDROGENASE/REDUCTASE SDR FAMILY MEMBER 7B"/>
    <property type="match status" value="1"/>
</dbReference>
<sequence length="122" mass="13803">MPVKGVNLVLTARSADKLVAICRECMKYNIQAYYYAGDITDEQTLIETVKLAKEKFGKIDILIANTGIGLVQDFLDSSMADYDRLMNTNMRGDYAICLHPIREMAKQHEGQVIITSSVRRRN</sequence>
<accession>A0ABN0D5S7</accession>
<gene>
    <name evidence="3" type="ORF">HMPREF9102_1524</name>
</gene>
<dbReference type="InterPro" id="IPR002347">
    <property type="entry name" value="SDR_fam"/>
</dbReference>
<proteinExistence type="inferred from homology"/>
<evidence type="ECO:0000313" key="3">
    <source>
        <dbReference type="EMBL" id="EGS37365.1"/>
    </source>
</evidence>
<evidence type="ECO:0000313" key="4">
    <source>
        <dbReference type="Proteomes" id="UP000006035"/>
    </source>
</evidence>
<dbReference type="SUPFAM" id="SSF51735">
    <property type="entry name" value="NAD(P)-binding Rossmann-fold domains"/>
    <property type="match status" value="1"/>
</dbReference>
<keyword evidence="2" id="KW-0560">Oxidoreductase</keyword>
<evidence type="ECO:0000256" key="1">
    <source>
        <dbReference type="ARBA" id="ARBA00006484"/>
    </source>
</evidence>
<keyword evidence="4" id="KW-1185">Reference proteome</keyword>
<dbReference type="CDD" id="cd05233">
    <property type="entry name" value="SDR_c"/>
    <property type="match status" value="1"/>
</dbReference>
<reference evidence="3 4" key="1">
    <citation type="submission" date="2011-05" db="EMBL/GenBank/DDBJ databases">
        <authorList>
            <person name="Durkin A.S."/>
            <person name="Kim M."/>
            <person name="Radune D."/>
            <person name="Hostetler J."/>
            <person name="Torralba M."/>
            <person name="Gillis M."/>
            <person name="Methe B."/>
            <person name="Sutton G."/>
            <person name="Nelson K.E."/>
        </authorList>
    </citation>
    <scope>NUCLEOTIDE SEQUENCE [LARGE SCALE GENOMIC DNA]</scope>
    <source>
        <strain evidence="3 4">F0423</strain>
    </source>
</reference>
<name>A0ABN0D5S7_9LACO</name>